<evidence type="ECO:0000313" key="2">
    <source>
        <dbReference type="Proteomes" id="UP000559962"/>
    </source>
</evidence>
<accession>A0A847J035</accession>
<gene>
    <name evidence="1" type="ORF">GX453_03060</name>
</gene>
<comment type="caution">
    <text evidence="1">The sequence shown here is derived from an EMBL/GenBank/DDBJ whole genome shotgun (WGS) entry which is preliminary data.</text>
</comment>
<feature type="non-terminal residue" evidence="1">
    <location>
        <position position="140"/>
    </location>
</feature>
<dbReference type="Proteomes" id="UP000559962">
    <property type="component" value="Unassembled WGS sequence"/>
</dbReference>
<proteinExistence type="predicted"/>
<reference evidence="1 2" key="1">
    <citation type="journal article" date="2020" name="Biotechnol. Biofuels">
        <title>New insights from the biogas microbiome by comprehensive genome-resolved metagenomics of nearly 1600 species originating from multiple anaerobic digesters.</title>
        <authorList>
            <person name="Campanaro S."/>
            <person name="Treu L."/>
            <person name="Rodriguez-R L.M."/>
            <person name="Kovalovszki A."/>
            <person name="Ziels R.M."/>
            <person name="Maus I."/>
            <person name="Zhu X."/>
            <person name="Kougias P.G."/>
            <person name="Basile A."/>
            <person name="Luo G."/>
            <person name="Schluter A."/>
            <person name="Konstantinidis K.T."/>
            <person name="Angelidaki I."/>
        </authorList>
    </citation>
    <scope>NUCLEOTIDE SEQUENCE [LARGE SCALE GENOMIC DNA]</scope>
    <source>
        <strain evidence="1">AS27yjCOA_61</strain>
    </source>
</reference>
<dbReference type="EMBL" id="JAAYVO010000039">
    <property type="protein sequence ID" value="NLH34998.1"/>
    <property type="molecule type" value="Genomic_DNA"/>
</dbReference>
<evidence type="ECO:0000313" key="1">
    <source>
        <dbReference type="EMBL" id="NLH34998.1"/>
    </source>
</evidence>
<organism evidence="1 2">
    <name type="scientific">Pseudolactococcus chungangensis</name>
    <dbReference type="NCBI Taxonomy" id="451457"/>
    <lineage>
        <taxon>Bacteria</taxon>
        <taxon>Bacillati</taxon>
        <taxon>Bacillota</taxon>
        <taxon>Bacilli</taxon>
        <taxon>Lactobacillales</taxon>
        <taxon>Streptococcaceae</taxon>
        <taxon>Pseudolactococcus</taxon>
    </lineage>
</organism>
<name>A0A847J035_9LACT</name>
<sequence>MNKKWKSGKKWLYTSSALAIFVGSGITVSQVTPITKLFQEIVNADELSDTGAITIGTANGKPVVKTPNNNMSSEKFSDVVRALVGDNATSVKYVANNLAWQSNTTIEGTRSVPTSGIGYFMRQDGFATAQALKMDEGQSI</sequence>
<protein>
    <submittedName>
        <fullName evidence="1">Uncharacterized protein</fullName>
    </submittedName>
</protein>
<dbReference type="AlphaFoldDB" id="A0A847J035"/>